<dbReference type="PANTHER" id="PTHR43031:SF1">
    <property type="entry name" value="PYRIDINE NUCLEOTIDE-DISULPHIDE OXIDOREDUCTASE"/>
    <property type="match status" value="1"/>
</dbReference>
<protein>
    <submittedName>
        <fullName evidence="2">Sulfurtransferase</fullName>
    </submittedName>
</protein>
<dbReference type="SMART" id="SM00450">
    <property type="entry name" value="RHOD"/>
    <property type="match status" value="1"/>
</dbReference>
<dbReference type="Proteomes" id="UP000092582">
    <property type="component" value="Chromosome 1"/>
</dbReference>
<dbReference type="InterPro" id="IPR050229">
    <property type="entry name" value="GlpE_sulfurtransferase"/>
</dbReference>
<dbReference type="PROSITE" id="PS50206">
    <property type="entry name" value="RHODANESE_3"/>
    <property type="match status" value="1"/>
</dbReference>
<dbReference type="Gene3D" id="3.40.250.10">
    <property type="entry name" value="Rhodanese-like domain"/>
    <property type="match status" value="1"/>
</dbReference>
<reference evidence="2 3" key="1">
    <citation type="submission" date="2016-06" db="EMBL/GenBank/DDBJ databases">
        <title>Genome sequencing of Cryobacterium arcticum PAMC 27867.</title>
        <authorList>
            <person name="Lee J."/>
            <person name="Kim O.-S."/>
        </authorList>
    </citation>
    <scope>NUCLEOTIDE SEQUENCE [LARGE SCALE GENOMIC DNA]</scope>
    <source>
        <strain evidence="2 3">PAMC 27867</strain>
    </source>
</reference>
<keyword evidence="2" id="KW-0808">Transferase</keyword>
<evidence type="ECO:0000313" key="2">
    <source>
        <dbReference type="EMBL" id="ANP71609.1"/>
    </source>
</evidence>
<dbReference type="SUPFAM" id="SSF52821">
    <property type="entry name" value="Rhodanese/Cell cycle control phosphatase"/>
    <property type="match status" value="1"/>
</dbReference>
<dbReference type="Pfam" id="PF00581">
    <property type="entry name" value="Rhodanese"/>
    <property type="match status" value="1"/>
</dbReference>
<gene>
    <name evidence="2" type="ORF">PA27867_0640</name>
</gene>
<evidence type="ECO:0000313" key="3">
    <source>
        <dbReference type="Proteomes" id="UP000092582"/>
    </source>
</evidence>
<dbReference type="InterPro" id="IPR036873">
    <property type="entry name" value="Rhodanese-like_dom_sf"/>
</dbReference>
<dbReference type="PANTHER" id="PTHR43031">
    <property type="entry name" value="FAD-DEPENDENT OXIDOREDUCTASE"/>
    <property type="match status" value="1"/>
</dbReference>
<accession>A0A1B1BG94</accession>
<dbReference type="CDD" id="cd00158">
    <property type="entry name" value="RHOD"/>
    <property type="match status" value="1"/>
</dbReference>
<organism evidence="2 3">
    <name type="scientific">Cryobacterium arcticum</name>
    <dbReference type="NCBI Taxonomy" id="670052"/>
    <lineage>
        <taxon>Bacteria</taxon>
        <taxon>Bacillati</taxon>
        <taxon>Actinomycetota</taxon>
        <taxon>Actinomycetes</taxon>
        <taxon>Micrococcales</taxon>
        <taxon>Microbacteriaceae</taxon>
        <taxon>Cryobacterium</taxon>
    </lineage>
</organism>
<dbReference type="RefSeq" id="WP_066593112.1">
    <property type="nucleotide sequence ID" value="NZ_CP016282.1"/>
</dbReference>
<sequence length="103" mass="10669">MTDISVTELAALADPVVVDVREPYEFDAAHAHGAQLIPLGELRERLAEVPRNVPVYVICAAGGRSAQGAAFLAQRGVDAVNVTGGMTAWQQAGLPTISDGVSA</sequence>
<dbReference type="InterPro" id="IPR001763">
    <property type="entry name" value="Rhodanese-like_dom"/>
</dbReference>
<dbReference type="KEGG" id="cart:PA27867_0640"/>
<keyword evidence="3" id="KW-1185">Reference proteome</keyword>
<name>A0A1B1BG94_9MICO</name>
<feature type="domain" description="Rhodanese" evidence="1">
    <location>
        <begin position="11"/>
        <end position="98"/>
    </location>
</feature>
<dbReference type="AlphaFoldDB" id="A0A1B1BG94"/>
<evidence type="ECO:0000259" key="1">
    <source>
        <dbReference type="PROSITE" id="PS50206"/>
    </source>
</evidence>
<dbReference type="STRING" id="670052.PA27867_0640"/>
<dbReference type="OrthoDB" id="9800872at2"/>
<proteinExistence type="predicted"/>
<dbReference type="GO" id="GO:0016740">
    <property type="term" value="F:transferase activity"/>
    <property type="evidence" value="ECO:0007669"/>
    <property type="project" value="UniProtKB-KW"/>
</dbReference>
<dbReference type="EMBL" id="CP016282">
    <property type="protein sequence ID" value="ANP71609.1"/>
    <property type="molecule type" value="Genomic_DNA"/>
</dbReference>